<accession>A0A5C5X1M4</accession>
<sequence length="155" mass="17399">MNRCQQSIPADGRRLSQLEEKLPKSSRFHNLSPSVPVQFDRFKDCEHRADNSGALNAGPALNAGSNVTELALKATGGVSRRTIMKPRLRLFTGEDETFAPEPPTITMTFGELLEVIQDASRSGRTWIEDFHNDDVQIPEDLYDVLTEYRRLRPGA</sequence>
<comment type="caution">
    <text evidence="1">The sequence shown here is derived from an EMBL/GenBank/DDBJ whole genome shotgun (WGS) entry which is preliminary data.</text>
</comment>
<evidence type="ECO:0000313" key="2">
    <source>
        <dbReference type="Proteomes" id="UP000317243"/>
    </source>
</evidence>
<name>A0A5C5X1M4_9PLAN</name>
<evidence type="ECO:0000313" key="1">
    <source>
        <dbReference type="EMBL" id="TWT57034.1"/>
    </source>
</evidence>
<keyword evidence="2" id="KW-1185">Reference proteome</keyword>
<dbReference type="AlphaFoldDB" id="A0A5C5X1M4"/>
<protein>
    <submittedName>
        <fullName evidence="1">Uncharacterized protein</fullName>
    </submittedName>
</protein>
<proteinExistence type="predicted"/>
<dbReference type="Proteomes" id="UP000317243">
    <property type="component" value="Unassembled WGS sequence"/>
</dbReference>
<organism evidence="1 2">
    <name type="scientific">Thalassoglobus neptunius</name>
    <dbReference type="NCBI Taxonomy" id="1938619"/>
    <lineage>
        <taxon>Bacteria</taxon>
        <taxon>Pseudomonadati</taxon>
        <taxon>Planctomycetota</taxon>
        <taxon>Planctomycetia</taxon>
        <taxon>Planctomycetales</taxon>
        <taxon>Planctomycetaceae</taxon>
        <taxon>Thalassoglobus</taxon>
    </lineage>
</organism>
<reference evidence="1 2" key="1">
    <citation type="submission" date="2019-02" db="EMBL/GenBank/DDBJ databases">
        <title>Deep-cultivation of Planctomycetes and their phenomic and genomic characterization uncovers novel biology.</title>
        <authorList>
            <person name="Wiegand S."/>
            <person name="Jogler M."/>
            <person name="Boedeker C."/>
            <person name="Pinto D."/>
            <person name="Vollmers J."/>
            <person name="Rivas-Marin E."/>
            <person name="Kohn T."/>
            <person name="Peeters S.H."/>
            <person name="Heuer A."/>
            <person name="Rast P."/>
            <person name="Oberbeckmann S."/>
            <person name="Bunk B."/>
            <person name="Jeske O."/>
            <person name="Meyerdierks A."/>
            <person name="Storesund J.E."/>
            <person name="Kallscheuer N."/>
            <person name="Luecker S."/>
            <person name="Lage O.M."/>
            <person name="Pohl T."/>
            <person name="Merkel B.J."/>
            <person name="Hornburger P."/>
            <person name="Mueller R.-W."/>
            <person name="Bruemmer F."/>
            <person name="Labrenz M."/>
            <person name="Spormann A.M."/>
            <person name="Op Den Camp H."/>
            <person name="Overmann J."/>
            <person name="Amann R."/>
            <person name="Jetten M.S.M."/>
            <person name="Mascher T."/>
            <person name="Medema M.H."/>
            <person name="Devos D.P."/>
            <person name="Kaster A.-K."/>
            <person name="Ovreas L."/>
            <person name="Rohde M."/>
            <person name="Galperin M.Y."/>
            <person name="Jogler C."/>
        </authorList>
    </citation>
    <scope>NUCLEOTIDE SEQUENCE [LARGE SCALE GENOMIC DNA]</scope>
    <source>
        <strain evidence="1 2">KOR42</strain>
    </source>
</reference>
<gene>
    <name evidence="1" type="ORF">KOR42_03920</name>
</gene>
<dbReference type="EMBL" id="SIHI01000001">
    <property type="protein sequence ID" value="TWT57034.1"/>
    <property type="molecule type" value="Genomic_DNA"/>
</dbReference>